<sequence length="254" mass="29648">MHSAAKAAKIGGSETSSSEEDTDKTKDKNTGNDSGAEVTDEEEPKVAGKEKQDPPVHVRIPQKSELKQKERYTKLKRMSEDHDNGPYWAENKDAYRRFMVDSYLTRRQGWDPINRGRLEFLSNPKKIAKIIADINCTPEEYIRYFELDNTTRDQILHSNYAPFWYLAYGASKDPETSFYKRLWIATYGHDPSLYFEQDYLIRIHPAGIEKYIYDEARYGKEPDAKTLLRMIWDSIDEYERRFASGSLDDDPDFL</sequence>
<keyword evidence="3" id="KW-1185">Reference proteome</keyword>
<gene>
    <name evidence="2" type="ORF">BJ508DRAFT_361524</name>
</gene>
<evidence type="ECO:0000313" key="3">
    <source>
        <dbReference type="Proteomes" id="UP000275078"/>
    </source>
</evidence>
<accession>A0A3N4ICP3</accession>
<evidence type="ECO:0000313" key="2">
    <source>
        <dbReference type="EMBL" id="RPA81900.1"/>
    </source>
</evidence>
<organism evidence="2 3">
    <name type="scientific">Ascobolus immersus RN42</name>
    <dbReference type="NCBI Taxonomy" id="1160509"/>
    <lineage>
        <taxon>Eukaryota</taxon>
        <taxon>Fungi</taxon>
        <taxon>Dikarya</taxon>
        <taxon>Ascomycota</taxon>
        <taxon>Pezizomycotina</taxon>
        <taxon>Pezizomycetes</taxon>
        <taxon>Pezizales</taxon>
        <taxon>Ascobolaceae</taxon>
        <taxon>Ascobolus</taxon>
    </lineage>
</organism>
<reference evidence="2 3" key="1">
    <citation type="journal article" date="2018" name="Nat. Ecol. Evol.">
        <title>Pezizomycetes genomes reveal the molecular basis of ectomycorrhizal truffle lifestyle.</title>
        <authorList>
            <person name="Murat C."/>
            <person name="Payen T."/>
            <person name="Noel B."/>
            <person name="Kuo A."/>
            <person name="Morin E."/>
            <person name="Chen J."/>
            <person name="Kohler A."/>
            <person name="Krizsan K."/>
            <person name="Balestrini R."/>
            <person name="Da Silva C."/>
            <person name="Montanini B."/>
            <person name="Hainaut M."/>
            <person name="Levati E."/>
            <person name="Barry K.W."/>
            <person name="Belfiori B."/>
            <person name="Cichocki N."/>
            <person name="Clum A."/>
            <person name="Dockter R.B."/>
            <person name="Fauchery L."/>
            <person name="Guy J."/>
            <person name="Iotti M."/>
            <person name="Le Tacon F."/>
            <person name="Lindquist E.A."/>
            <person name="Lipzen A."/>
            <person name="Malagnac F."/>
            <person name="Mello A."/>
            <person name="Molinier V."/>
            <person name="Miyauchi S."/>
            <person name="Poulain J."/>
            <person name="Riccioni C."/>
            <person name="Rubini A."/>
            <person name="Sitrit Y."/>
            <person name="Splivallo R."/>
            <person name="Traeger S."/>
            <person name="Wang M."/>
            <person name="Zifcakova L."/>
            <person name="Wipf D."/>
            <person name="Zambonelli A."/>
            <person name="Paolocci F."/>
            <person name="Nowrousian M."/>
            <person name="Ottonello S."/>
            <person name="Baldrian P."/>
            <person name="Spatafora J.W."/>
            <person name="Henrissat B."/>
            <person name="Nagy L.G."/>
            <person name="Aury J.M."/>
            <person name="Wincker P."/>
            <person name="Grigoriev I.V."/>
            <person name="Bonfante P."/>
            <person name="Martin F.M."/>
        </authorList>
    </citation>
    <scope>NUCLEOTIDE SEQUENCE [LARGE SCALE GENOMIC DNA]</scope>
    <source>
        <strain evidence="2 3">RN42</strain>
    </source>
</reference>
<dbReference type="Proteomes" id="UP000275078">
    <property type="component" value="Unassembled WGS sequence"/>
</dbReference>
<proteinExistence type="predicted"/>
<feature type="region of interest" description="Disordered" evidence="1">
    <location>
        <begin position="1"/>
        <end position="57"/>
    </location>
</feature>
<dbReference type="EMBL" id="ML119675">
    <property type="protein sequence ID" value="RPA81900.1"/>
    <property type="molecule type" value="Genomic_DNA"/>
</dbReference>
<evidence type="ECO:0000256" key="1">
    <source>
        <dbReference type="SAM" id="MobiDB-lite"/>
    </source>
</evidence>
<dbReference type="AlphaFoldDB" id="A0A3N4ICP3"/>
<name>A0A3N4ICP3_ASCIM</name>
<protein>
    <submittedName>
        <fullName evidence="2">Uncharacterized protein</fullName>
    </submittedName>
</protein>
<feature type="compositionally biased region" description="Basic and acidic residues" evidence="1">
    <location>
        <begin position="44"/>
        <end position="57"/>
    </location>
</feature>